<dbReference type="EMBL" id="FOWX01000016">
    <property type="protein sequence ID" value="SFP70542.1"/>
    <property type="molecule type" value="Genomic_DNA"/>
</dbReference>
<dbReference type="Proteomes" id="UP000198784">
    <property type="component" value="Unassembled WGS sequence"/>
</dbReference>
<dbReference type="AlphaFoldDB" id="A0A1I5SII5"/>
<organism evidence="1 2">
    <name type="scientific">Pseudomonas borbori</name>
    <dbReference type="NCBI Taxonomy" id="289003"/>
    <lineage>
        <taxon>Bacteria</taxon>
        <taxon>Pseudomonadati</taxon>
        <taxon>Pseudomonadota</taxon>
        <taxon>Gammaproteobacteria</taxon>
        <taxon>Pseudomonadales</taxon>
        <taxon>Pseudomonadaceae</taxon>
        <taxon>Pseudomonas</taxon>
    </lineage>
</organism>
<sequence length="93" mass="10105">MYMQLQARKTALCAVVLLLAILLALSGVMFGGTLLAGQWLWGNHAEEHVMPWQRCNDGLDRAGKVFAMPARGSTTVNSTHILQDLTHQGATPC</sequence>
<accession>A0A1I5SII5</accession>
<name>A0A1I5SII5_9PSED</name>
<evidence type="ECO:0000313" key="2">
    <source>
        <dbReference type="Proteomes" id="UP000198784"/>
    </source>
</evidence>
<proteinExistence type="predicted"/>
<gene>
    <name evidence="1" type="ORF">SAMN05216190_11654</name>
</gene>
<reference evidence="2" key="1">
    <citation type="submission" date="2016-10" db="EMBL/GenBank/DDBJ databases">
        <authorList>
            <person name="Varghese N."/>
            <person name="Submissions S."/>
        </authorList>
    </citation>
    <scope>NUCLEOTIDE SEQUENCE [LARGE SCALE GENOMIC DNA]</scope>
    <source>
        <strain evidence="2">DSM 17834</strain>
    </source>
</reference>
<evidence type="ECO:0000313" key="1">
    <source>
        <dbReference type="EMBL" id="SFP70542.1"/>
    </source>
</evidence>
<protein>
    <submittedName>
        <fullName evidence="1">Uncharacterized protein</fullName>
    </submittedName>
</protein>
<dbReference type="RefSeq" id="WP_090501781.1">
    <property type="nucleotide sequence ID" value="NZ_FOWX01000016.1"/>
</dbReference>
<keyword evidence="2" id="KW-1185">Reference proteome</keyword>
<dbReference type="STRING" id="289003.SAMN05216190_11654"/>